<dbReference type="PANTHER" id="PTHR22916:SF51">
    <property type="entry name" value="GLYCOSYLTRANSFERASE EPSH-RELATED"/>
    <property type="match status" value="1"/>
</dbReference>
<dbReference type="InterPro" id="IPR001173">
    <property type="entry name" value="Glyco_trans_2-like"/>
</dbReference>
<keyword evidence="2 4" id="KW-0808">Transferase</keyword>
<dbReference type="OrthoDB" id="396512at2"/>
<feature type="domain" description="Glycosyltransferase 2-like" evidence="3">
    <location>
        <begin position="4"/>
        <end position="164"/>
    </location>
</feature>
<dbReference type="CDD" id="cd00761">
    <property type="entry name" value="Glyco_tranf_GTA_type"/>
    <property type="match status" value="1"/>
</dbReference>
<dbReference type="Proteomes" id="UP000199450">
    <property type="component" value="Unassembled WGS sequence"/>
</dbReference>
<organism evidence="4 5">
    <name type="scientific">Chryseobacterium taichungense</name>
    <dbReference type="NCBI Taxonomy" id="295069"/>
    <lineage>
        <taxon>Bacteria</taxon>
        <taxon>Pseudomonadati</taxon>
        <taxon>Bacteroidota</taxon>
        <taxon>Flavobacteriia</taxon>
        <taxon>Flavobacteriales</taxon>
        <taxon>Weeksellaceae</taxon>
        <taxon>Chryseobacterium group</taxon>
        <taxon>Chryseobacterium</taxon>
    </lineage>
</organism>
<evidence type="ECO:0000256" key="2">
    <source>
        <dbReference type="ARBA" id="ARBA00022679"/>
    </source>
</evidence>
<evidence type="ECO:0000259" key="3">
    <source>
        <dbReference type="Pfam" id="PF00535"/>
    </source>
</evidence>
<keyword evidence="5" id="KW-1185">Reference proteome</keyword>
<accession>A0A1H7YCA0</accession>
<dbReference type="Pfam" id="PF00535">
    <property type="entry name" value="Glycos_transf_2"/>
    <property type="match status" value="1"/>
</dbReference>
<dbReference type="InterPro" id="IPR029044">
    <property type="entry name" value="Nucleotide-diphossugar_trans"/>
</dbReference>
<evidence type="ECO:0000256" key="1">
    <source>
        <dbReference type="ARBA" id="ARBA00022676"/>
    </source>
</evidence>
<gene>
    <name evidence="4" type="ORF">SAMN05421856_103238</name>
</gene>
<name>A0A1H7YCA0_9FLAO</name>
<dbReference type="Gene3D" id="3.90.550.10">
    <property type="entry name" value="Spore Coat Polysaccharide Biosynthesis Protein SpsA, Chain A"/>
    <property type="match status" value="1"/>
</dbReference>
<dbReference type="RefSeq" id="WP_089999500.1">
    <property type="nucleotide sequence ID" value="NZ_FOBV01000003.1"/>
</dbReference>
<protein>
    <submittedName>
        <fullName evidence="4">Glycosyltransferase involved in cell wall bisynthesis</fullName>
    </submittedName>
</protein>
<sequence length="327" mass="38120">MKLSIIIPIYNIEKYVSKCLDSILNQDFIDYEIILIDDGSTDNSLSLCKEYEIKHPNIQLFSQENQGVSVARNNGISKSNGQWLCFIDGDDFIEKESLSNIFNQVNDFELDCIIAKSYINNGNKRLNEKYKFNSSFLKKTFTGNELAFQKQYLRGSVCGAFFKRSFIIQNNIQFPIGLINGEDTIFFTKCMLYFKKVIFFDEIFYFIYERHGSASRKWDQDKILLMINNIKYINNYKKLKQLNKSEISLLDYAIYRIISSIFNNLSKCFTIGGFCNIYKSIKQVLNYKLDVGEIKLSHKKVKLLQTSLLLFGISVIVKNYRKKLKCS</sequence>
<keyword evidence="1" id="KW-0328">Glycosyltransferase</keyword>
<dbReference type="GO" id="GO:0016758">
    <property type="term" value="F:hexosyltransferase activity"/>
    <property type="evidence" value="ECO:0007669"/>
    <property type="project" value="UniProtKB-ARBA"/>
</dbReference>
<evidence type="ECO:0000313" key="4">
    <source>
        <dbReference type="EMBL" id="SEM43846.1"/>
    </source>
</evidence>
<dbReference type="STRING" id="295069.SAMN05421856_103238"/>
<proteinExistence type="predicted"/>
<reference evidence="5" key="1">
    <citation type="submission" date="2016-10" db="EMBL/GenBank/DDBJ databases">
        <authorList>
            <person name="Varghese N."/>
            <person name="Submissions S."/>
        </authorList>
    </citation>
    <scope>NUCLEOTIDE SEQUENCE [LARGE SCALE GENOMIC DNA]</scope>
    <source>
        <strain evidence="5">DSM 17453</strain>
    </source>
</reference>
<dbReference type="PANTHER" id="PTHR22916">
    <property type="entry name" value="GLYCOSYLTRANSFERASE"/>
    <property type="match status" value="1"/>
</dbReference>
<dbReference type="AlphaFoldDB" id="A0A1H7YCA0"/>
<evidence type="ECO:0000313" key="5">
    <source>
        <dbReference type="Proteomes" id="UP000199450"/>
    </source>
</evidence>
<dbReference type="EMBL" id="FOBV01000003">
    <property type="protein sequence ID" value="SEM43846.1"/>
    <property type="molecule type" value="Genomic_DNA"/>
</dbReference>
<dbReference type="SUPFAM" id="SSF53448">
    <property type="entry name" value="Nucleotide-diphospho-sugar transferases"/>
    <property type="match status" value="1"/>
</dbReference>